<dbReference type="RefSeq" id="WP_277616978.1">
    <property type="nucleotide sequence ID" value="NZ_JARPRP010000025.1"/>
</dbReference>
<feature type="transmembrane region" description="Helical" evidence="1">
    <location>
        <begin position="163"/>
        <end position="183"/>
    </location>
</feature>
<feature type="transmembrane region" description="Helical" evidence="1">
    <location>
        <begin position="24"/>
        <end position="49"/>
    </location>
</feature>
<feature type="transmembrane region" description="Helical" evidence="1">
    <location>
        <begin position="69"/>
        <end position="92"/>
    </location>
</feature>
<feature type="transmembrane region" description="Helical" evidence="1">
    <location>
        <begin position="195"/>
        <end position="215"/>
    </location>
</feature>
<dbReference type="Proteomes" id="UP001216801">
    <property type="component" value="Unassembled WGS sequence"/>
</dbReference>
<feature type="transmembrane region" description="Helical" evidence="1">
    <location>
        <begin position="104"/>
        <end position="124"/>
    </location>
</feature>
<dbReference type="AlphaFoldDB" id="A0AAJ1K9G4"/>
<organism evidence="2 3">
    <name type="scientific">Bacillus paranthracis</name>
    <dbReference type="NCBI Taxonomy" id="2026186"/>
    <lineage>
        <taxon>Bacteria</taxon>
        <taxon>Bacillati</taxon>
        <taxon>Bacillota</taxon>
        <taxon>Bacilli</taxon>
        <taxon>Bacillales</taxon>
        <taxon>Bacillaceae</taxon>
        <taxon>Bacillus</taxon>
        <taxon>Bacillus cereus group</taxon>
    </lineage>
</organism>
<name>A0AAJ1K9G4_9BACI</name>
<comment type="caution">
    <text evidence="2">The sequence shown here is derived from an EMBL/GenBank/DDBJ whole genome shotgun (WGS) entry which is preliminary data.</text>
</comment>
<accession>A0AAJ1K9G4</accession>
<protein>
    <submittedName>
        <fullName evidence="2">Uncharacterized protein</fullName>
    </submittedName>
</protein>
<proteinExistence type="predicted"/>
<sequence>MSFINSFFEKKAEPVQRLFFDIRFLLFGFTLISSLGFLIIYSFLYGYYFSGDEFFQISNFNIVSNLIPFSIQTLTITSIFFICIYYIISASIPLMRKNKEQTGVIFILLVLIIFLLNWAITMFFANEITIASIASFLLIWGFMGLIIWFLFMMPKILEHPFVTLNSVIFQFFLSIILLIVLQFMGILEENEISDYISVTFIPAFLFITTIFHKLYKKKGFNLISCLPYSFIISIPVVLLLTKIYILNHFKLITWIVVIIIIHPIVLIITKFIENRWVNITKSTTSKKTQKQFGEVQNQPIEKKVWHIM</sequence>
<feature type="transmembrane region" description="Helical" evidence="1">
    <location>
        <begin position="222"/>
        <end position="245"/>
    </location>
</feature>
<dbReference type="EMBL" id="JARPRR010000021">
    <property type="protein sequence ID" value="MDG0955244.1"/>
    <property type="molecule type" value="Genomic_DNA"/>
</dbReference>
<evidence type="ECO:0000313" key="3">
    <source>
        <dbReference type="Proteomes" id="UP001216801"/>
    </source>
</evidence>
<gene>
    <name evidence="2" type="ORF">P6U19_21905</name>
</gene>
<keyword evidence="1" id="KW-0812">Transmembrane</keyword>
<evidence type="ECO:0000256" key="1">
    <source>
        <dbReference type="SAM" id="Phobius"/>
    </source>
</evidence>
<keyword evidence="1" id="KW-1133">Transmembrane helix</keyword>
<keyword evidence="1" id="KW-0472">Membrane</keyword>
<reference evidence="2" key="1">
    <citation type="submission" date="2023-03" db="EMBL/GenBank/DDBJ databases">
        <title>Genetic diversity of Bacillus cereus sensu lato isolates from Slovenia.</title>
        <authorList>
            <person name="Abdelli M."/>
        </authorList>
    </citation>
    <scope>NUCLEOTIDE SEQUENCE</scope>
    <source>
        <strain evidence="2">SIBC39</strain>
    </source>
</reference>
<feature type="transmembrane region" description="Helical" evidence="1">
    <location>
        <begin position="130"/>
        <end position="151"/>
    </location>
</feature>
<feature type="transmembrane region" description="Helical" evidence="1">
    <location>
        <begin position="251"/>
        <end position="272"/>
    </location>
</feature>
<evidence type="ECO:0000313" key="2">
    <source>
        <dbReference type="EMBL" id="MDG0955244.1"/>
    </source>
</evidence>